<dbReference type="AlphaFoldDB" id="A0ABD2XTA5"/>
<reference evidence="1 2" key="1">
    <citation type="journal article" date="2024" name="bioRxiv">
        <title>A reference genome for Trichogramma kaykai: A tiny desert-dwelling parasitoid wasp with competing sex-ratio distorters.</title>
        <authorList>
            <person name="Culotta J."/>
            <person name="Lindsey A.R."/>
        </authorList>
    </citation>
    <scope>NUCLEOTIDE SEQUENCE [LARGE SCALE GENOMIC DNA]</scope>
    <source>
        <strain evidence="1 2">KSX58</strain>
    </source>
</reference>
<keyword evidence="2" id="KW-1185">Reference proteome</keyword>
<dbReference type="EMBL" id="JBJJXI010000002">
    <property type="protein sequence ID" value="KAL3407756.1"/>
    <property type="molecule type" value="Genomic_DNA"/>
</dbReference>
<evidence type="ECO:0000313" key="1">
    <source>
        <dbReference type="EMBL" id="KAL3407756.1"/>
    </source>
</evidence>
<comment type="caution">
    <text evidence="1">The sequence shown here is derived from an EMBL/GenBank/DDBJ whole genome shotgun (WGS) entry which is preliminary data.</text>
</comment>
<proteinExistence type="predicted"/>
<dbReference type="Proteomes" id="UP001627154">
    <property type="component" value="Unassembled WGS sequence"/>
</dbReference>
<evidence type="ECO:0000313" key="2">
    <source>
        <dbReference type="Proteomes" id="UP001627154"/>
    </source>
</evidence>
<sequence>MCWTRKRDCAADTADRFTSERAERLSRTAGQIDGRSSGMKCITFACQYCTYVNVTWALAPLRCEKSYEK</sequence>
<name>A0ABD2XTA5_9HYME</name>
<gene>
    <name evidence="1" type="ORF">TKK_000017</name>
</gene>
<organism evidence="1 2">
    <name type="scientific">Trichogramma kaykai</name>
    <dbReference type="NCBI Taxonomy" id="54128"/>
    <lineage>
        <taxon>Eukaryota</taxon>
        <taxon>Metazoa</taxon>
        <taxon>Ecdysozoa</taxon>
        <taxon>Arthropoda</taxon>
        <taxon>Hexapoda</taxon>
        <taxon>Insecta</taxon>
        <taxon>Pterygota</taxon>
        <taxon>Neoptera</taxon>
        <taxon>Endopterygota</taxon>
        <taxon>Hymenoptera</taxon>
        <taxon>Apocrita</taxon>
        <taxon>Proctotrupomorpha</taxon>
        <taxon>Chalcidoidea</taxon>
        <taxon>Trichogrammatidae</taxon>
        <taxon>Trichogramma</taxon>
    </lineage>
</organism>
<protein>
    <submittedName>
        <fullName evidence="1">Uncharacterized protein</fullName>
    </submittedName>
</protein>
<accession>A0ABD2XTA5</accession>